<dbReference type="EMBL" id="AP028216">
    <property type="protein sequence ID" value="BEI92396.1"/>
    <property type="molecule type" value="Genomic_DNA"/>
</dbReference>
<dbReference type="PRINTS" id="PR00080">
    <property type="entry name" value="SDRFAMILY"/>
</dbReference>
<keyword evidence="2" id="KW-0521">NADP</keyword>
<keyword evidence="3" id="KW-0560">Oxidoreductase</keyword>
<dbReference type="InterPro" id="IPR020904">
    <property type="entry name" value="Sc_DH/Rdtase_CS"/>
</dbReference>
<dbReference type="PRINTS" id="PR00081">
    <property type="entry name" value="GDHRDH"/>
</dbReference>
<dbReference type="KEGG" id="ccac:CcaHIS019_0500240"/>
<dbReference type="PROSITE" id="PS00061">
    <property type="entry name" value="ADH_SHORT"/>
    <property type="match status" value="1"/>
</dbReference>
<dbReference type="GO" id="GO:0016491">
    <property type="term" value="F:oxidoreductase activity"/>
    <property type="evidence" value="ECO:0007669"/>
    <property type="project" value="UniProtKB-KW"/>
</dbReference>
<keyword evidence="5" id="KW-1185">Reference proteome</keyword>
<dbReference type="Pfam" id="PF13561">
    <property type="entry name" value="adh_short_C2"/>
    <property type="match status" value="1"/>
</dbReference>
<name>A0AA48L5M4_9TREE</name>
<proteinExistence type="inferred from homology"/>
<dbReference type="PANTHER" id="PTHR43618">
    <property type="entry name" value="7-ALPHA-HYDROXYSTEROID DEHYDROGENASE"/>
    <property type="match status" value="1"/>
</dbReference>
<comment type="similarity">
    <text evidence="1">Belongs to the short-chain dehydrogenases/reductases (SDR) family.</text>
</comment>
<dbReference type="InterPro" id="IPR036291">
    <property type="entry name" value="NAD(P)-bd_dom_sf"/>
</dbReference>
<dbReference type="GeneID" id="85496266"/>
<protein>
    <submittedName>
        <fullName evidence="4">Uncharacterized protein</fullName>
    </submittedName>
</protein>
<evidence type="ECO:0000256" key="1">
    <source>
        <dbReference type="ARBA" id="ARBA00006484"/>
    </source>
</evidence>
<evidence type="ECO:0000313" key="4">
    <source>
        <dbReference type="EMBL" id="BEI92396.1"/>
    </source>
</evidence>
<dbReference type="RefSeq" id="XP_060457661.1">
    <property type="nucleotide sequence ID" value="XM_060601138.1"/>
</dbReference>
<dbReference type="CDD" id="cd05233">
    <property type="entry name" value="SDR_c"/>
    <property type="match status" value="1"/>
</dbReference>
<reference evidence="4" key="1">
    <citation type="journal article" date="2023" name="BMC Genomics">
        <title>Chromosome-level genome assemblies of Cutaneotrichosporon spp. (Trichosporonales, Basidiomycota) reveal imbalanced evolution between nucleotide sequences and chromosome synteny.</title>
        <authorList>
            <person name="Kobayashi Y."/>
            <person name="Kayamori A."/>
            <person name="Aoki K."/>
            <person name="Shiwa Y."/>
            <person name="Matsutani M."/>
            <person name="Fujita N."/>
            <person name="Sugita T."/>
            <person name="Iwasaki W."/>
            <person name="Tanaka N."/>
            <person name="Takashima M."/>
        </authorList>
    </citation>
    <scope>NUCLEOTIDE SEQUENCE</scope>
    <source>
        <strain evidence="4">HIS019</strain>
    </source>
</reference>
<sequence>MVNLQGKRALITGGTRGVGALVASLLAQRGVRLALNYASNKERAEGTLKNLAGDGHAVVQGDAFTREGIADIVKGAKEALGGIDIVVSNAGWTAFSPNFNDIDAISDADWLQCYNANVMSHLWLMQAVQAELKANNGSFVVSASAAGLKPSGSSMAYSVSKAATIHLTKSLAVASAPEVRVNAVAAGLMLTEWSQGFTEEKLKKVRERNVLKKITDIEDVAMQYVSLIENGSMTGQVIQVNSSM</sequence>
<evidence type="ECO:0000256" key="3">
    <source>
        <dbReference type="ARBA" id="ARBA00023002"/>
    </source>
</evidence>
<dbReference type="PANTHER" id="PTHR43618:SF2">
    <property type="entry name" value="CHAIN DEHYDROGENASE, PUTATIVE (AFU_ORTHOLOGUE AFUA_6G06930)-RELATED"/>
    <property type="match status" value="1"/>
</dbReference>
<dbReference type="InterPro" id="IPR002347">
    <property type="entry name" value="SDR_fam"/>
</dbReference>
<gene>
    <name evidence="4" type="ORF">CcaverHIS019_0500240</name>
</gene>
<organism evidence="4 5">
    <name type="scientific">Cutaneotrichosporon cavernicola</name>
    <dbReference type="NCBI Taxonomy" id="279322"/>
    <lineage>
        <taxon>Eukaryota</taxon>
        <taxon>Fungi</taxon>
        <taxon>Dikarya</taxon>
        <taxon>Basidiomycota</taxon>
        <taxon>Agaricomycotina</taxon>
        <taxon>Tremellomycetes</taxon>
        <taxon>Trichosporonales</taxon>
        <taxon>Trichosporonaceae</taxon>
        <taxon>Cutaneotrichosporon</taxon>
    </lineage>
</organism>
<evidence type="ECO:0000256" key="2">
    <source>
        <dbReference type="ARBA" id="ARBA00022857"/>
    </source>
</evidence>
<dbReference type="SUPFAM" id="SSF51735">
    <property type="entry name" value="NAD(P)-binding Rossmann-fold domains"/>
    <property type="match status" value="1"/>
</dbReference>
<dbReference type="Gene3D" id="3.40.50.720">
    <property type="entry name" value="NAD(P)-binding Rossmann-like Domain"/>
    <property type="match status" value="1"/>
</dbReference>
<accession>A0AA48L5M4</accession>
<dbReference type="InterPro" id="IPR052178">
    <property type="entry name" value="Sec_Metab_Biosynth_SDR"/>
</dbReference>
<dbReference type="Proteomes" id="UP001233271">
    <property type="component" value="Chromosome 5"/>
</dbReference>
<evidence type="ECO:0000313" key="5">
    <source>
        <dbReference type="Proteomes" id="UP001233271"/>
    </source>
</evidence>
<dbReference type="AlphaFoldDB" id="A0AA48L5M4"/>